<reference evidence="5 7" key="1">
    <citation type="journal article" date="2020" name="Stud. Mycol.">
        <title>101 Dothideomycetes genomes: a test case for predicting lifestyles and emergence of pathogens.</title>
        <authorList>
            <person name="Haridas S."/>
            <person name="Albert R."/>
            <person name="Binder M."/>
            <person name="Bloem J."/>
            <person name="Labutti K."/>
            <person name="Salamov A."/>
            <person name="Andreopoulos B."/>
            <person name="Baker S."/>
            <person name="Barry K."/>
            <person name="Bills G."/>
            <person name="Bluhm B."/>
            <person name="Cannon C."/>
            <person name="Castanera R."/>
            <person name="Culley D."/>
            <person name="Daum C."/>
            <person name="Ezra D."/>
            <person name="Gonzalez J."/>
            <person name="Henrissat B."/>
            <person name="Kuo A."/>
            <person name="Liang C."/>
            <person name="Lipzen A."/>
            <person name="Lutzoni F."/>
            <person name="Magnuson J."/>
            <person name="Mondo S."/>
            <person name="Nolan M."/>
            <person name="Ohm R."/>
            <person name="Pangilinan J."/>
            <person name="Park H.-J."/>
            <person name="Ramirez L."/>
            <person name="Alfaro M."/>
            <person name="Sun H."/>
            <person name="Tritt A."/>
            <person name="Yoshinaga Y."/>
            <person name="Zwiers L.-H."/>
            <person name="Turgeon B."/>
            <person name="Goodwin S."/>
            <person name="Spatafora J."/>
            <person name="Crous P."/>
            <person name="Grigoriev I."/>
        </authorList>
    </citation>
    <scope>NUCLEOTIDE SEQUENCE</scope>
    <source>
        <strain evidence="5 7">CBS 304.34</strain>
    </source>
</reference>
<keyword evidence="6" id="KW-1185">Reference proteome</keyword>
<dbReference type="PANTHER" id="PTHR10907:SF47">
    <property type="entry name" value="REGUCALCIN"/>
    <property type="match status" value="1"/>
</dbReference>
<evidence type="ECO:0000313" key="6">
    <source>
        <dbReference type="Proteomes" id="UP000504636"/>
    </source>
</evidence>
<organism evidence="5">
    <name type="scientific">Mytilinidion resinicola</name>
    <dbReference type="NCBI Taxonomy" id="574789"/>
    <lineage>
        <taxon>Eukaryota</taxon>
        <taxon>Fungi</taxon>
        <taxon>Dikarya</taxon>
        <taxon>Ascomycota</taxon>
        <taxon>Pezizomycotina</taxon>
        <taxon>Dothideomycetes</taxon>
        <taxon>Pleosporomycetidae</taxon>
        <taxon>Mytilinidiales</taxon>
        <taxon>Mytilinidiaceae</taxon>
        <taxon>Mytilinidion</taxon>
    </lineage>
</organism>
<dbReference type="SUPFAM" id="SSF63829">
    <property type="entry name" value="Calcium-dependent phosphotriesterase"/>
    <property type="match status" value="1"/>
</dbReference>
<accession>A0A6A6Z1X0</accession>
<gene>
    <name evidence="5 7" type="ORF">BDZ99DRAFT_458658</name>
</gene>
<dbReference type="InterPro" id="IPR011042">
    <property type="entry name" value="6-blade_b-propeller_TolB-like"/>
</dbReference>
<feature type="binding site" evidence="3">
    <location>
        <position position="168"/>
    </location>
    <ligand>
        <name>a divalent metal cation</name>
        <dbReference type="ChEBI" id="CHEBI:60240"/>
    </ligand>
</feature>
<dbReference type="OrthoDB" id="423498at2759"/>
<evidence type="ECO:0000313" key="5">
    <source>
        <dbReference type="EMBL" id="KAF2814663.1"/>
    </source>
</evidence>
<dbReference type="PRINTS" id="PR01790">
    <property type="entry name" value="SMP30FAMILY"/>
</dbReference>
<reference evidence="7" key="2">
    <citation type="submission" date="2020-04" db="EMBL/GenBank/DDBJ databases">
        <authorList>
            <consortium name="NCBI Genome Project"/>
        </authorList>
    </citation>
    <scope>NUCLEOTIDE SEQUENCE</scope>
    <source>
        <strain evidence="7">CBS 304.34</strain>
    </source>
</reference>
<name>A0A6A6Z1X0_9PEZI</name>
<reference evidence="7" key="3">
    <citation type="submission" date="2025-04" db="UniProtKB">
        <authorList>
            <consortium name="RefSeq"/>
        </authorList>
    </citation>
    <scope>IDENTIFICATION</scope>
    <source>
        <strain evidence="7">CBS 304.34</strain>
    </source>
</reference>
<dbReference type="InterPro" id="IPR013658">
    <property type="entry name" value="SGL"/>
</dbReference>
<dbReference type="Proteomes" id="UP000504636">
    <property type="component" value="Unplaced"/>
</dbReference>
<feature type="active site" description="Proton donor/acceptor" evidence="2">
    <location>
        <position position="219"/>
    </location>
</feature>
<dbReference type="Pfam" id="PF08450">
    <property type="entry name" value="SGL"/>
    <property type="match status" value="1"/>
</dbReference>
<evidence type="ECO:0000256" key="2">
    <source>
        <dbReference type="PIRSR" id="PIRSR605511-1"/>
    </source>
</evidence>
<feature type="domain" description="SMP-30/Gluconolactonase/LRE-like region" evidence="4">
    <location>
        <begin position="20"/>
        <end position="274"/>
    </location>
</feature>
<dbReference type="RefSeq" id="XP_033581627.1">
    <property type="nucleotide sequence ID" value="XM_033718962.1"/>
</dbReference>
<dbReference type="PANTHER" id="PTHR10907">
    <property type="entry name" value="REGUCALCIN"/>
    <property type="match status" value="1"/>
</dbReference>
<dbReference type="InterPro" id="IPR005511">
    <property type="entry name" value="SMP-30"/>
</dbReference>
<feature type="binding site" evidence="3">
    <location>
        <position position="22"/>
    </location>
    <ligand>
        <name>a divalent metal cation</name>
        <dbReference type="ChEBI" id="CHEBI:60240"/>
    </ligand>
</feature>
<dbReference type="EMBL" id="MU003694">
    <property type="protein sequence ID" value="KAF2814663.1"/>
    <property type="molecule type" value="Genomic_DNA"/>
</dbReference>
<dbReference type="AlphaFoldDB" id="A0A6A6Z1X0"/>
<dbReference type="GO" id="GO:0005509">
    <property type="term" value="F:calcium ion binding"/>
    <property type="evidence" value="ECO:0007669"/>
    <property type="project" value="TreeGrafter"/>
</dbReference>
<comment type="cofactor">
    <cofactor evidence="3">
        <name>Zn(2+)</name>
        <dbReference type="ChEBI" id="CHEBI:29105"/>
    </cofactor>
    <text evidence="3">Binds 1 divalent metal cation per subunit.</text>
</comment>
<sequence>MGEIRKYTIIEPWLKLSCGLGEAPFWEEKTNTLRFVDIIKQELHTVDLAKGSASHKVAASLDVSIGVTGDIEGNDKDLIFGGKHGYGIFDRETASYKYIKKVWSEKELKDGKDKRMRANDGAIDSRGRFWVGFMDDPLVKDPIDEGVLFRLDPDMSLHRILEGVTIPNGTTWSADDKHMYFTDSPTRNIYIFDFDAETGAISNRRVFFRWAENLDAEPDGHCIDEEGYMWSAFHGSGKVLRISPEGKVAVEITCPTPNVTCPAFVGEDLVITSAGGDENPDTMAGCVFKIHVGVKGLKKFRWKSGTETV</sequence>
<dbReference type="Gene3D" id="2.120.10.30">
    <property type="entry name" value="TolB, C-terminal domain"/>
    <property type="match status" value="1"/>
</dbReference>
<keyword evidence="3" id="KW-0479">Metal-binding</keyword>
<evidence type="ECO:0000313" key="7">
    <source>
        <dbReference type="RefSeq" id="XP_033581627.1"/>
    </source>
</evidence>
<dbReference type="GO" id="GO:0004341">
    <property type="term" value="F:gluconolactonase activity"/>
    <property type="evidence" value="ECO:0007669"/>
    <property type="project" value="TreeGrafter"/>
</dbReference>
<evidence type="ECO:0000256" key="3">
    <source>
        <dbReference type="PIRSR" id="PIRSR605511-2"/>
    </source>
</evidence>
<feature type="binding site" evidence="3">
    <location>
        <position position="119"/>
    </location>
    <ligand>
        <name>substrate</name>
    </ligand>
</feature>
<comment type="similarity">
    <text evidence="1">Belongs to the SMP-30/CGR1 family.</text>
</comment>
<feature type="binding site" evidence="3">
    <location>
        <position position="117"/>
    </location>
    <ligand>
        <name>substrate</name>
    </ligand>
</feature>
<keyword evidence="3" id="KW-0862">Zinc</keyword>
<evidence type="ECO:0000256" key="1">
    <source>
        <dbReference type="ARBA" id="ARBA00008853"/>
    </source>
</evidence>
<evidence type="ECO:0000259" key="4">
    <source>
        <dbReference type="Pfam" id="PF08450"/>
    </source>
</evidence>
<proteinExistence type="inferred from homology"/>
<dbReference type="GeneID" id="54459855"/>
<feature type="binding site" evidence="3">
    <location>
        <position position="219"/>
    </location>
    <ligand>
        <name>a divalent metal cation</name>
        <dbReference type="ChEBI" id="CHEBI:60240"/>
    </ligand>
</feature>
<protein>
    <recommendedName>
        <fullName evidence="4">SMP-30/Gluconolactonase/LRE-like region domain-containing protein</fullName>
    </recommendedName>
</protein>